<evidence type="ECO:0000313" key="2">
    <source>
        <dbReference type="Proteomes" id="UP000664940"/>
    </source>
</evidence>
<reference evidence="1 2" key="1">
    <citation type="journal article" date="2020" name="Nature">
        <title>Six reference-quality genomes reveal evolution of bat adaptations.</title>
        <authorList>
            <person name="Jebb D."/>
            <person name="Huang Z."/>
            <person name="Pippel M."/>
            <person name="Hughes G.M."/>
            <person name="Lavrichenko K."/>
            <person name="Devanna P."/>
            <person name="Winkler S."/>
            <person name="Jermiin L.S."/>
            <person name="Skirmuntt E.C."/>
            <person name="Katzourakis A."/>
            <person name="Burkitt-Gray L."/>
            <person name="Ray D.A."/>
            <person name="Sullivan K.A.M."/>
            <person name="Roscito J.G."/>
            <person name="Kirilenko B.M."/>
            <person name="Davalos L.M."/>
            <person name="Corthals A.P."/>
            <person name="Power M.L."/>
            <person name="Jones G."/>
            <person name="Ransome R.D."/>
            <person name="Dechmann D.K.N."/>
            <person name="Locatelli A.G."/>
            <person name="Puechmaille S.J."/>
            <person name="Fedrigo O."/>
            <person name="Jarvis E.D."/>
            <person name="Hiller M."/>
            <person name="Vernes S.C."/>
            <person name="Myers E.W."/>
            <person name="Teeling E.C."/>
        </authorList>
    </citation>
    <scope>NUCLEOTIDE SEQUENCE [LARGE SCALE GENOMIC DNA]</scope>
    <source>
        <strain evidence="1">Bat1K_MPI-CBG_1</strain>
    </source>
</reference>
<sequence>MGVFSQLQGHGQKAWIIKAYTVKSAHSWCRGIPSAFRGDAEVHRLSLHPCVSLVFPRGVCLGKRARRGPPARLSTDPYEDKCHQTAFTINHALDHSALTFAPIHRLMGIFFNWPPDLPEVKSTFFSHPLGMQLLIILDQWFSGELFSGIT</sequence>
<dbReference type="EMBL" id="JABVXQ010000008">
    <property type="protein sequence ID" value="KAF6095115.1"/>
    <property type="molecule type" value="Genomic_DNA"/>
</dbReference>
<dbReference type="Proteomes" id="UP000664940">
    <property type="component" value="Unassembled WGS sequence"/>
</dbReference>
<accession>A0A833ZJF2</accession>
<gene>
    <name evidence="1" type="ORF">HJG60_012087</name>
</gene>
<protein>
    <submittedName>
        <fullName evidence="1">Uncharacterized protein</fullName>
    </submittedName>
</protein>
<organism evidence="1 2">
    <name type="scientific">Phyllostomus discolor</name>
    <name type="common">pale spear-nosed bat</name>
    <dbReference type="NCBI Taxonomy" id="89673"/>
    <lineage>
        <taxon>Eukaryota</taxon>
        <taxon>Metazoa</taxon>
        <taxon>Chordata</taxon>
        <taxon>Craniata</taxon>
        <taxon>Vertebrata</taxon>
        <taxon>Euteleostomi</taxon>
        <taxon>Mammalia</taxon>
        <taxon>Eutheria</taxon>
        <taxon>Laurasiatheria</taxon>
        <taxon>Chiroptera</taxon>
        <taxon>Yangochiroptera</taxon>
        <taxon>Phyllostomidae</taxon>
        <taxon>Phyllostominae</taxon>
        <taxon>Phyllostomus</taxon>
    </lineage>
</organism>
<name>A0A833ZJF2_9CHIR</name>
<evidence type="ECO:0000313" key="1">
    <source>
        <dbReference type="EMBL" id="KAF6095115.1"/>
    </source>
</evidence>
<comment type="caution">
    <text evidence="1">The sequence shown here is derived from an EMBL/GenBank/DDBJ whole genome shotgun (WGS) entry which is preliminary data.</text>
</comment>
<dbReference type="AlphaFoldDB" id="A0A833ZJF2"/>
<proteinExistence type="predicted"/>